<reference evidence="2 3" key="1">
    <citation type="submission" date="2016-06" db="EMBL/GenBank/DDBJ databases">
        <authorList>
            <person name="Kjaerup R.B."/>
            <person name="Dalgaard T.S."/>
            <person name="Juul-Madsen H.R."/>
        </authorList>
    </citation>
    <scope>NUCLEOTIDE SEQUENCE [LARGE SCALE GENOMIC DNA]</scope>
    <source>
        <strain evidence="2 3">CECT 8886</strain>
    </source>
</reference>
<organism evidence="2 3">
    <name type="scientific">Marinomonas spartinae</name>
    <dbReference type="NCBI Taxonomy" id="1792290"/>
    <lineage>
        <taxon>Bacteria</taxon>
        <taxon>Pseudomonadati</taxon>
        <taxon>Pseudomonadota</taxon>
        <taxon>Gammaproteobacteria</taxon>
        <taxon>Oceanospirillales</taxon>
        <taxon>Oceanospirillaceae</taxon>
        <taxon>Marinomonas</taxon>
    </lineage>
</organism>
<dbReference type="Gene3D" id="1.10.3670.10">
    <property type="entry name" value="Putative xylanase like domain"/>
    <property type="match status" value="1"/>
</dbReference>
<proteinExistence type="predicted"/>
<dbReference type="InterPro" id="IPR038765">
    <property type="entry name" value="Papain-like_cys_pep_sf"/>
</dbReference>
<evidence type="ECO:0000256" key="1">
    <source>
        <dbReference type="SAM" id="SignalP"/>
    </source>
</evidence>
<dbReference type="Gene3D" id="1.10.287.520">
    <property type="entry name" value="Helix hairpin bin"/>
    <property type="match status" value="1"/>
</dbReference>
<evidence type="ECO:0000313" key="3">
    <source>
        <dbReference type="Proteomes" id="UP000092544"/>
    </source>
</evidence>
<gene>
    <name evidence="2" type="ORF">MSP8886_03710</name>
</gene>
<dbReference type="STRING" id="1792290.MSP8886_03710"/>
<name>A0A1A8TR37_9GAMM</name>
<accession>A0A1A8TR37</accession>
<dbReference type="Proteomes" id="UP000092544">
    <property type="component" value="Unassembled WGS sequence"/>
</dbReference>
<dbReference type="AlphaFoldDB" id="A0A1A8TR37"/>
<keyword evidence="1" id="KW-0732">Signal</keyword>
<sequence>MKKSLLYILIALTSINSALAQAHSNNSETQRYHPTTHQPHQEKSFFQAVDKHYRSQTKRINAISASLLGLPYVDNDTGKDKTVKQTGNPLYRFSSFDCMTYVEAVLAGVMSHSKQSFGPKLVDIRYKHGKVSFITRNHFPSADWFPNNKGKLVEATYRVSGKATKIASALINKRAWYHHFTLDNIQDGDLDITQRQHLLAKLRRDSNKMPTKMVHLPYVPLTDLFVKTAPHHIKVNTALLKRIPDGSIISMVRPNWPIKDRIGTNMNVSHMGFAIRKQGQLYFREASEIKGKIVDVNFVQYLYYYYRESKTLKGFNVHVLAPKYHV</sequence>
<feature type="signal peptide" evidence="1">
    <location>
        <begin position="1"/>
        <end position="20"/>
    </location>
</feature>
<dbReference type="SUPFAM" id="SSF54001">
    <property type="entry name" value="Cysteine proteinases"/>
    <property type="match status" value="1"/>
</dbReference>
<dbReference type="EMBL" id="FLOB01000013">
    <property type="protein sequence ID" value="SBS36486.1"/>
    <property type="molecule type" value="Genomic_DNA"/>
</dbReference>
<dbReference type="OrthoDB" id="8740273at2"/>
<dbReference type="InterPro" id="IPR010846">
    <property type="entry name" value="AmiA-like"/>
</dbReference>
<dbReference type="Gene3D" id="2.30.260.10">
    <property type="entry name" value="putative xylanase like domain"/>
    <property type="match status" value="1"/>
</dbReference>
<dbReference type="Pfam" id="PF07313">
    <property type="entry name" value="AmiA-like"/>
    <property type="match status" value="1"/>
</dbReference>
<feature type="chain" id="PRO_5008379226" description="DUF1460 domain-containing protein" evidence="1">
    <location>
        <begin position="21"/>
        <end position="326"/>
    </location>
</feature>
<dbReference type="RefSeq" id="WP_083201034.1">
    <property type="nucleotide sequence ID" value="NZ_FLOB01000013.1"/>
</dbReference>
<evidence type="ECO:0008006" key="4">
    <source>
        <dbReference type="Google" id="ProtNLM"/>
    </source>
</evidence>
<protein>
    <recommendedName>
        <fullName evidence="4">DUF1460 domain-containing protein</fullName>
    </recommendedName>
</protein>
<evidence type="ECO:0000313" key="2">
    <source>
        <dbReference type="EMBL" id="SBS36486.1"/>
    </source>
</evidence>
<keyword evidence="3" id="KW-1185">Reference proteome</keyword>